<dbReference type="EMBL" id="RPFL01000026">
    <property type="protein sequence ID" value="RPD85642.1"/>
    <property type="molecule type" value="Genomic_DNA"/>
</dbReference>
<evidence type="ECO:0000256" key="7">
    <source>
        <dbReference type="ARBA" id="ARBA00022989"/>
    </source>
</evidence>
<keyword evidence="8 10" id="KW-0811">Translocation</keyword>
<evidence type="ECO:0000256" key="8">
    <source>
        <dbReference type="ARBA" id="ARBA00023010"/>
    </source>
</evidence>
<comment type="function">
    <text evidence="10">Part of the twin-arginine translocation (Tat) system that transports large folded proteins containing a characteristic twin-arginine motif in their signal peptide across membranes. Together with TatC, TatB is part of a receptor directly interacting with Tat signal peptides. TatB may form an oligomeric binding site that transiently accommodates folded Tat precursor proteins before their translocation.</text>
</comment>
<keyword evidence="11" id="KW-0175">Coiled coil</keyword>
<evidence type="ECO:0000256" key="11">
    <source>
        <dbReference type="SAM" id="Coils"/>
    </source>
</evidence>
<keyword evidence="6 10" id="KW-0653">Protein transport</keyword>
<dbReference type="PANTHER" id="PTHR33162">
    <property type="entry name" value="SEC-INDEPENDENT PROTEIN TRANSLOCASE PROTEIN TATA, CHLOROPLASTIC"/>
    <property type="match status" value="1"/>
</dbReference>
<dbReference type="Pfam" id="PF02416">
    <property type="entry name" value="TatA_B_E"/>
    <property type="match status" value="1"/>
</dbReference>
<gene>
    <name evidence="10 13" type="primary">tatB</name>
    <name evidence="13" type="ORF">EGK74_09420</name>
</gene>
<evidence type="ECO:0000256" key="6">
    <source>
        <dbReference type="ARBA" id="ARBA00022927"/>
    </source>
</evidence>
<dbReference type="PANTHER" id="PTHR33162:SF1">
    <property type="entry name" value="SEC-INDEPENDENT PROTEIN TRANSLOCASE PROTEIN TATA, CHLOROPLASTIC"/>
    <property type="match status" value="1"/>
</dbReference>
<organism evidence="13 14">
    <name type="scientific">Neisseria weixii</name>
    <dbReference type="NCBI Taxonomy" id="1853276"/>
    <lineage>
        <taxon>Bacteria</taxon>
        <taxon>Pseudomonadati</taxon>
        <taxon>Pseudomonadota</taxon>
        <taxon>Betaproteobacteria</taxon>
        <taxon>Neisseriales</taxon>
        <taxon>Neisseriaceae</taxon>
        <taxon>Neisseria</taxon>
    </lineage>
</organism>
<keyword evidence="9 10" id="KW-0472">Membrane</keyword>
<evidence type="ECO:0000256" key="9">
    <source>
        <dbReference type="ARBA" id="ARBA00023136"/>
    </source>
</evidence>
<feature type="coiled-coil region" evidence="11">
    <location>
        <begin position="52"/>
        <end position="90"/>
    </location>
</feature>
<reference evidence="13 14" key="1">
    <citation type="submission" date="2018-11" db="EMBL/GenBank/DDBJ databases">
        <title>Neisseria weixii sp. nov. isolated from the rectal contents of plateau pika (Ochotona cruzoniae).</title>
        <authorList>
            <person name="Zhang G."/>
        </authorList>
    </citation>
    <scope>NUCLEOTIDE SEQUENCE [LARGE SCALE GENOMIC DNA]</scope>
    <source>
        <strain evidence="13 14">10009</strain>
    </source>
</reference>
<dbReference type="AlphaFoldDB" id="A0A3N4MPC5"/>
<dbReference type="NCBIfam" id="TIGR01410">
    <property type="entry name" value="tatB"/>
    <property type="match status" value="1"/>
</dbReference>
<keyword evidence="7 10" id="KW-1133">Transmembrane helix</keyword>
<dbReference type="HAMAP" id="MF_00237">
    <property type="entry name" value="TatB"/>
    <property type="match status" value="1"/>
</dbReference>
<evidence type="ECO:0000256" key="2">
    <source>
        <dbReference type="ARBA" id="ARBA00022448"/>
    </source>
</evidence>
<dbReference type="GO" id="GO:0033281">
    <property type="term" value="C:TAT protein transport complex"/>
    <property type="evidence" value="ECO:0007669"/>
    <property type="project" value="UniProtKB-UniRule"/>
</dbReference>
<dbReference type="Gene3D" id="1.20.5.3310">
    <property type="match status" value="1"/>
</dbReference>
<keyword evidence="14" id="KW-1185">Reference proteome</keyword>
<feature type="region of interest" description="Disordered" evidence="12">
    <location>
        <begin position="204"/>
        <end position="227"/>
    </location>
</feature>
<sequence>MFDFGLSELLLIGVIALIVLGPERLPKAARMAGQLVGKLQRLVSNVKQELSVQVELEELRKAKQEFESAADQLRNEIKEVGNEAQSSLNSISDGLKPWERLPEQRVPDDFKVDENGILLPEIKDDKANPNAGLVEILDENGQPIAPPATDIAQAVQNDEAYDAEQLWRDYLTSANTSYQAPEVSYVETTPTYSLGMHTATLRKQSIQRKRDMRPKFRAKPKLRVRKK</sequence>
<keyword evidence="5 10" id="KW-0812">Transmembrane</keyword>
<dbReference type="RefSeq" id="WP_123804611.1">
    <property type="nucleotide sequence ID" value="NZ_RPFL01000026.1"/>
</dbReference>
<dbReference type="Proteomes" id="UP000272412">
    <property type="component" value="Unassembled WGS sequence"/>
</dbReference>
<evidence type="ECO:0000313" key="14">
    <source>
        <dbReference type="Proteomes" id="UP000272412"/>
    </source>
</evidence>
<keyword evidence="4" id="KW-0997">Cell inner membrane</keyword>
<evidence type="ECO:0000256" key="5">
    <source>
        <dbReference type="ARBA" id="ARBA00022692"/>
    </source>
</evidence>
<evidence type="ECO:0000256" key="3">
    <source>
        <dbReference type="ARBA" id="ARBA00022475"/>
    </source>
</evidence>
<keyword evidence="2 10" id="KW-0813">Transport</keyword>
<keyword evidence="3 10" id="KW-1003">Cell membrane</keyword>
<comment type="similarity">
    <text evidence="10">Belongs to the TatB family.</text>
</comment>
<dbReference type="InterPro" id="IPR018448">
    <property type="entry name" value="TatB"/>
</dbReference>
<dbReference type="GO" id="GO:0008320">
    <property type="term" value="F:protein transmembrane transporter activity"/>
    <property type="evidence" value="ECO:0007669"/>
    <property type="project" value="UniProtKB-UniRule"/>
</dbReference>
<evidence type="ECO:0000256" key="12">
    <source>
        <dbReference type="SAM" id="MobiDB-lite"/>
    </source>
</evidence>
<dbReference type="GO" id="GO:0043953">
    <property type="term" value="P:protein transport by the Tat complex"/>
    <property type="evidence" value="ECO:0007669"/>
    <property type="project" value="UniProtKB-UniRule"/>
</dbReference>
<comment type="subcellular location">
    <subcellularLocation>
        <location evidence="10">Cell membrane</location>
        <topology evidence="10">Single-pass membrane protein</topology>
    </subcellularLocation>
    <subcellularLocation>
        <location evidence="1">Membrane</location>
        <topology evidence="1">Single-pass membrane protein</topology>
    </subcellularLocation>
</comment>
<dbReference type="PRINTS" id="PR01506">
    <property type="entry name" value="TATBPROTEIN"/>
</dbReference>
<comment type="subunit">
    <text evidence="10">The Tat system comprises two distinct complexes: a TatABC complex, containing multiple copies of TatA, TatB and TatC subunits, and a separate TatA complex, containing only TatA subunits. Substrates initially bind to the TatABC complex, which probably triggers association of the separate TatA complex to form the active translocon.</text>
</comment>
<dbReference type="InterPro" id="IPR003369">
    <property type="entry name" value="TatA/B/E"/>
</dbReference>
<comment type="caution">
    <text evidence="13">The sequence shown here is derived from an EMBL/GenBank/DDBJ whole genome shotgun (WGS) entry which is preliminary data.</text>
</comment>
<protein>
    <recommendedName>
        <fullName evidence="10">Sec-independent protein translocase protein TatB</fullName>
    </recommendedName>
</protein>
<feature type="compositionally biased region" description="Basic residues" evidence="12">
    <location>
        <begin position="205"/>
        <end position="227"/>
    </location>
</feature>
<name>A0A3N4MPC5_9NEIS</name>
<accession>A0A3N4MPC5</accession>
<dbReference type="OrthoDB" id="9816005at2"/>
<evidence type="ECO:0000256" key="4">
    <source>
        <dbReference type="ARBA" id="ARBA00022519"/>
    </source>
</evidence>
<evidence type="ECO:0000256" key="1">
    <source>
        <dbReference type="ARBA" id="ARBA00004167"/>
    </source>
</evidence>
<evidence type="ECO:0000256" key="10">
    <source>
        <dbReference type="HAMAP-Rule" id="MF_00237"/>
    </source>
</evidence>
<evidence type="ECO:0000313" key="13">
    <source>
        <dbReference type="EMBL" id="RPD85642.1"/>
    </source>
</evidence>
<proteinExistence type="inferred from homology"/>